<dbReference type="Ensembl" id="ENSSAUT00010025596.1">
    <property type="protein sequence ID" value="ENSSAUP00010024226.1"/>
    <property type="gene ID" value="ENSSAUG00010009217.1"/>
</dbReference>
<feature type="domain" description="SAM" evidence="8">
    <location>
        <begin position="667"/>
        <end position="733"/>
    </location>
</feature>
<dbReference type="FunFam" id="1.10.150.50:FF:000004">
    <property type="entry name" value="PTPRF interacting protein alpha 1"/>
    <property type="match status" value="1"/>
</dbReference>
<name>A0A671VHW2_SPAAU</name>
<dbReference type="InterPro" id="IPR029515">
    <property type="entry name" value="Liprin"/>
</dbReference>
<dbReference type="PANTHER" id="PTHR12587:SF5">
    <property type="entry name" value="LIPRIN-ALPHA-4"/>
    <property type="match status" value="1"/>
</dbReference>
<dbReference type="Pfam" id="PF25526">
    <property type="entry name" value="LIP-1"/>
    <property type="match status" value="1"/>
</dbReference>
<dbReference type="InterPro" id="IPR001660">
    <property type="entry name" value="SAM"/>
</dbReference>
<feature type="domain" description="SAM" evidence="8">
    <location>
        <begin position="866"/>
        <end position="935"/>
    </location>
</feature>
<keyword evidence="10" id="KW-1185">Reference proteome</keyword>
<dbReference type="GeneTree" id="ENSGT01050000244900"/>
<reference evidence="9" key="3">
    <citation type="submission" date="2025-09" db="UniProtKB">
        <authorList>
            <consortium name="Ensembl"/>
        </authorList>
    </citation>
    <scope>IDENTIFICATION</scope>
</reference>
<dbReference type="CDD" id="cd09565">
    <property type="entry name" value="SAM_liprin-alpha1_2_3_4_repeat2"/>
    <property type="match status" value="1"/>
</dbReference>
<dbReference type="SMART" id="SM00454">
    <property type="entry name" value="SAM"/>
    <property type="match status" value="3"/>
</dbReference>
<dbReference type="FunFam" id="1.10.150.50:FF:000003">
    <property type="entry name" value="liprin-alpha-2 isoform X1"/>
    <property type="match status" value="1"/>
</dbReference>
<dbReference type="SUPFAM" id="SSF47769">
    <property type="entry name" value="SAM/Pointed domain"/>
    <property type="match status" value="3"/>
</dbReference>
<evidence type="ECO:0000256" key="5">
    <source>
        <dbReference type="ARBA" id="ARBA00022737"/>
    </source>
</evidence>
<dbReference type="InterPro" id="IPR013761">
    <property type="entry name" value="SAM/pointed_sf"/>
</dbReference>
<evidence type="ECO:0000259" key="8">
    <source>
        <dbReference type="PROSITE" id="PS50105"/>
    </source>
</evidence>
<dbReference type="PROSITE" id="PS50105">
    <property type="entry name" value="SAM_DOMAIN"/>
    <property type="match status" value="3"/>
</dbReference>
<dbReference type="GO" id="GO:0005737">
    <property type="term" value="C:cytoplasm"/>
    <property type="evidence" value="ECO:0007669"/>
    <property type="project" value="UniProtKB-SubCell"/>
</dbReference>
<evidence type="ECO:0000313" key="10">
    <source>
        <dbReference type="Proteomes" id="UP000472265"/>
    </source>
</evidence>
<dbReference type="AlphaFoldDB" id="A0A671VHW2"/>
<dbReference type="Proteomes" id="UP000472265">
    <property type="component" value="Chromosome 6"/>
</dbReference>
<feature type="region of interest" description="Disordered" evidence="7">
    <location>
        <begin position="275"/>
        <end position="294"/>
    </location>
</feature>
<keyword evidence="4" id="KW-0597">Phosphoprotein</keyword>
<dbReference type="PANTHER" id="PTHR12587">
    <property type="entry name" value="LAR INTERACTING PROTEIN LIP -RELATED PROTEIN"/>
    <property type="match status" value="1"/>
</dbReference>
<comment type="subcellular location">
    <subcellularLocation>
        <location evidence="1">Cytoplasm</location>
    </subcellularLocation>
</comment>
<feature type="compositionally biased region" description="Low complexity" evidence="7">
    <location>
        <begin position="509"/>
        <end position="531"/>
    </location>
</feature>
<dbReference type="FunFam" id="1.10.150.50:FF:000002">
    <property type="entry name" value="PTPRF interacting protein alpha 1"/>
    <property type="match status" value="1"/>
</dbReference>
<reference evidence="9" key="1">
    <citation type="submission" date="2021-04" db="EMBL/GenBank/DDBJ databases">
        <authorList>
            <consortium name="Wellcome Sanger Institute Data Sharing"/>
        </authorList>
    </citation>
    <scope>NUCLEOTIDE SEQUENCE [LARGE SCALE GENOMIC DNA]</scope>
</reference>
<dbReference type="Pfam" id="PF07647">
    <property type="entry name" value="SAM_2"/>
    <property type="match status" value="1"/>
</dbReference>
<organism evidence="9 10">
    <name type="scientific">Sparus aurata</name>
    <name type="common">Gilthead sea bream</name>
    <dbReference type="NCBI Taxonomy" id="8175"/>
    <lineage>
        <taxon>Eukaryota</taxon>
        <taxon>Metazoa</taxon>
        <taxon>Chordata</taxon>
        <taxon>Craniata</taxon>
        <taxon>Vertebrata</taxon>
        <taxon>Euteleostomi</taxon>
        <taxon>Actinopterygii</taxon>
        <taxon>Neopterygii</taxon>
        <taxon>Teleostei</taxon>
        <taxon>Neoteleostei</taxon>
        <taxon>Acanthomorphata</taxon>
        <taxon>Eupercaria</taxon>
        <taxon>Spariformes</taxon>
        <taxon>Sparidae</taxon>
        <taxon>Sparus</taxon>
    </lineage>
</organism>
<evidence type="ECO:0000256" key="6">
    <source>
        <dbReference type="ARBA" id="ARBA00023054"/>
    </source>
</evidence>
<feature type="region of interest" description="Disordered" evidence="7">
    <location>
        <begin position="482"/>
        <end position="551"/>
    </location>
</feature>
<feature type="compositionally biased region" description="Basic residues" evidence="7">
    <location>
        <begin position="532"/>
        <end position="541"/>
    </location>
</feature>
<evidence type="ECO:0000256" key="2">
    <source>
        <dbReference type="ARBA" id="ARBA00007026"/>
    </source>
</evidence>
<comment type="similarity">
    <text evidence="2">Belongs to the liprin family. Liprin-alpha subfamily.</text>
</comment>
<accession>A0A671VHW2</accession>
<keyword evidence="3" id="KW-0963">Cytoplasm</keyword>
<dbReference type="CDD" id="cd09568">
    <property type="entry name" value="SAM_liprin-alpha1_2_3_4_repeat3"/>
    <property type="match status" value="1"/>
</dbReference>
<dbReference type="InterPro" id="IPR057892">
    <property type="entry name" value="LIP-1_CC2"/>
</dbReference>
<dbReference type="Pfam" id="PF00536">
    <property type="entry name" value="SAM_1"/>
    <property type="match status" value="2"/>
</dbReference>
<dbReference type="InterPro" id="IPR037620">
    <property type="entry name" value="LIP-1_SAM_1"/>
</dbReference>
<proteinExistence type="inferred from homology"/>
<dbReference type="GO" id="GO:0050808">
    <property type="term" value="P:synapse organization"/>
    <property type="evidence" value="ECO:0007669"/>
    <property type="project" value="TreeGrafter"/>
</dbReference>
<gene>
    <name evidence="9" type="primary">PPFIA4</name>
    <name evidence="9" type="synonym">ppfia4</name>
</gene>
<feature type="compositionally biased region" description="Basic and acidic residues" evidence="7">
    <location>
        <begin position="482"/>
        <end position="491"/>
    </location>
</feature>
<evidence type="ECO:0000256" key="7">
    <source>
        <dbReference type="SAM" id="MobiDB-lite"/>
    </source>
</evidence>
<evidence type="ECO:0000256" key="1">
    <source>
        <dbReference type="ARBA" id="ARBA00004496"/>
    </source>
</evidence>
<feature type="region of interest" description="Disordered" evidence="7">
    <location>
        <begin position="147"/>
        <end position="168"/>
    </location>
</feature>
<sequence>MTVVKRQAPPPSGVSSEVEVLKALKSLFEHHKALDEKVRERLRVALERVSTLEGQLASTTQEVRCVNVCTTFYVRMCHTYHQCCASPLQRLPNGSIDAHDDSSRVSELQELLDRTNKELAQSREHSVTLNARMAELEAELTNARRELSRSEELSIKQQREQREREDMEERITTLEKRYLAAQRETTHIHDLNDKLENELATKDSLHRQSEEKVRQLQEMLEMAEQRLAQTMRKAETLPEVEAELAQRVAALSKAEERHGNVEERLRQLESQLEEKNQELGRARQREKMNEEHNKRLSDTVDRLLTESNERLQLHLKERMAALEDKARPSHNAPSLPQERLIGEIEKLRNEIDHLKRRSGAFGDGTHPRSHLGSSSDLRFSVVEGQDGHYSTTVIRRAQKGRLSALRDDPNKVAKKSIWNNQDVSHLLGSDIEAESDLDDDVSSALLSPSGQSDAQTLALMLQEQLDAINEEIRMIQVERESADLRSDEIESRVNSGSMDGLNVTLRPRALPTSATAQSLASSSSPPTSGHSTPKHHSRNASHHLGIMTLPSDLRKHRRKVAVMEVDKATIKCETSPPSSPRSLRLETNFAQFTGSLEDGRGKQKKGIKSSIGRLFGKKEKGGRMEPTVDISRVPLTSLCLSLIIFKSLVRHELLEDARKRGLAFAQWDGPTVVSWLELWVGMPAWYVAACRANVKSGAIMSALSDTEIQREIGISNPLHRLKLRLAIQEMVSLTSPSAPLTSRTSSGNVWVTHEEMENLASSTKAVSTIWTLAYGDMNHEWIGNEWLPSLGLPQYRSYFMECLVDARMLDHLTKKDLRSHLKMVDSFHRASLQYGIMCLKRLNYDRKDLERRREDSQHDMKDVLVWTNEQVIHWVLSIGLREYSGNLLESGVHGALISLDETFDYSSLALILQIPMQNTQARQVLEREFNNLLALGTDRRLEESGDDKTFRRSPSWRKRFRAREGGAGLGMMAGSMETLPAGFRMPSMSMPPSVNLILDPSAVRTYSC</sequence>
<dbReference type="Gene3D" id="1.10.150.50">
    <property type="entry name" value="Transcription Factor, Ets-1"/>
    <property type="match status" value="3"/>
</dbReference>
<dbReference type="InterPro" id="IPR037621">
    <property type="entry name" value="LIP-1_SAM_2"/>
</dbReference>
<dbReference type="InterPro" id="IPR037622">
    <property type="entry name" value="LIP-1_SAM_3"/>
</dbReference>
<evidence type="ECO:0000256" key="4">
    <source>
        <dbReference type="ARBA" id="ARBA00022553"/>
    </source>
</evidence>
<feature type="domain" description="SAM" evidence="8">
    <location>
        <begin position="785"/>
        <end position="842"/>
    </location>
</feature>
<evidence type="ECO:0000313" key="9">
    <source>
        <dbReference type="Ensembl" id="ENSSAUP00010024226.1"/>
    </source>
</evidence>
<keyword evidence="5" id="KW-0677">Repeat</keyword>
<evidence type="ECO:0000256" key="3">
    <source>
        <dbReference type="ARBA" id="ARBA00022490"/>
    </source>
</evidence>
<reference evidence="9" key="2">
    <citation type="submission" date="2025-08" db="UniProtKB">
        <authorList>
            <consortium name="Ensembl"/>
        </authorList>
    </citation>
    <scope>IDENTIFICATION</scope>
</reference>
<dbReference type="CDD" id="cd09562">
    <property type="entry name" value="SAM_liprin-alpha1_2_3_4_repeat1"/>
    <property type="match status" value="1"/>
</dbReference>
<protein>
    <submittedName>
        <fullName evidence="9">PTPRF interacting protein alpha 4</fullName>
    </submittedName>
</protein>
<dbReference type="GO" id="GO:0048786">
    <property type="term" value="C:presynaptic active zone"/>
    <property type="evidence" value="ECO:0007669"/>
    <property type="project" value="TreeGrafter"/>
</dbReference>
<keyword evidence="6" id="KW-0175">Coiled coil</keyword>